<name>A0A168P8A8_MUCCL</name>
<gene>
    <name evidence="1" type="ORF">MUCCIDRAFT_104242</name>
</gene>
<dbReference type="AlphaFoldDB" id="A0A168P8A8"/>
<proteinExistence type="predicted"/>
<evidence type="ECO:0008006" key="3">
    <source>
        <dbReference type="Google" id="ProtNLM"/>
    </source>
</evidence>
<dbReference type="Gene3D" id="3.40.50.1010">
    <property type="entry name" value="5'-nuclease"/>
    <property type="match status" value="1"/>
</dbReference>
<dbReference type="VEuPathDB" id="FungiDB:MUCCIDRAFT_104242"/>
<dbReference type="Proteomes" id="UP000077051">
    <property type="component" value="Unassembled WGS sequence"/>
</dbReference>
<keyword evidence="2" id="KW-1185">Reference proteome</keyword>
<dbReference type="OrthoDB" id="2423903at2759"/>
<reference evidence="1 2" key="1">
    <citation type="submission" date="2015-06" db="EMBL/GenBank/DDBJ databases">
        <title>Expansion of signal transduction pathways in fungi by whole-genome duplication.</title>
        <authorList>
            <consortium name="DOE Joint Genome Institute"/>
            <person name="Corrochano L.M."/>
            <person name="Kuo A."/>
            <person name="Marcet-Houben M."/>
            <person name="Polaino S."/>
            <person name="Salamov A."/>
            <person name="Villalobos J.M."/>
            <person name="Alvarez M.I."/>
            <person name="Avalos J."/>
            <person name="Benito E.P."/>
            <person name="Benoit I."/>
            <person name="Burger G."/>
            <person name="Camino L.P."/>
            <person name="Canovas D."/>
            <person name="Cerda-Olmedo E."/>
            <person name="Cheng J.-F."/>
            <person name="Dominguez A."/>
            <person name="Elias M."/>
            <person name="Eslava A.P."/>
            <person name="Glaser F."/>
            <person name="Grimwood J."/>
            <person name="Gutierrez G."/>
            <person name="Heitman J."/>
            <person name="Henrissat B."/>
            <person name="Iturriaga E.A."/>
            <person name="Lang B.F."/>
            <person name="Lavin J.L."/>
            <person name="Lee S."/>
            <person name="Li W."/>
            <person name="Lindquist E."/>
            <person name="Lopez-Garcia S."/>
            <person name="Luque E.M."/>
            <person name="Marcos A.T."/>
            <person name="Martin J."/>
            <person name="Mccluskey K."/>
            <person name="Medina H.R."/>
            <person name="Miralles-Duran A."/>
            <person name="Miyazaki A."/>
            <person name="Munoz-Torres E."/>
            <person name="Oguiza J.A."/>
            <person name="Ohm R."/>
            <person name="Olmedo M."/>
            <person name="Orejas M."/>
            <person name="Ortiz-Castellanos L."/>
            <person name="Pisabarro A.G."/>
            <person name="Rodriguez-Romero J."/>
            <person name="Ruiz-Herrera J."/>
            <person name="Ruiz-Vazquez R."/>
            <person name="Sanz C."/>
            <person name="Schackwitz W."/>
            <person name="Schmutz J."/>
            <person name="Shahriari M."/>
            <person name="Shelest E."/>
            <person name="Silva-Franco F."/>
            <person name="Soanes D."/>
            <person name="Syed K."/>
            <person name="Tagua V.G."/>
            <person name="Talbot N.J."/>
            <person name="Thon M."/>
            <person name="De Vries R.P."/>
            <person name="Wiebenga A."/>
            <person name="Yadav J.S."/>
            <person name="Braun E.L."/>
            <person name="Baker S."/>
            <person name="Garre V."/>
            <person name="Horwitz B."/>
            <person name="Torres-Martinez S."/>
            <person name="Idnurm A."/>
            <person name="Herrera-Estrella A."/>
            <person name="Gabaldon T."/>
            <person name="Grigoriev I.V."/>
        </authorList>
    </citation>
    <scope>NUCLEOTIDE SEQUENCE [LARGE SCALE GENOMIC DNA]</scope>
    <source>
        <strain evidence="1 2">CBS 277.49</strain>
    </source>
</reference>
<organism evidence="1 2">
    <name type="scientific">Mucor lusitanicus CBS 277.49</name>
    <dbReference type="NCBI Taxonomy" id="747725"/>
    <lineage>
        <taxon>Eukaryota</taxon>
        <taxon>Fungi</taxon>
        <taxon>Fungi incertae sedis</taxon>
        <taxon>Mucoromycota</taxon>
        <taxon>Mucoromycotina</taxon>
        <taxon>Mucoromycetes</taxon>
        <taxon>Mucorales</taxon>
        <taxon>Mucorineae</taxon>
        <taxon>Mucoraceae</taxon>
        <taxon>Mucor</taxon>
    </lineage>
</organism>
<dbReference type="EMBL" id="AMYB01000001">
    <property type="protein sequence ID" value="OAD07323.1"/>
    <property type="molecule type" value="Genomic_DNA"/>
</dbReference>
<dbReference type="SUPFAM" id="SSF88723">
    <property type="entry name" value="PIN domain-like"/>
    <property type="match status" value="1"/>
</dbReference>
<comment type="caution">
    <text evidence="1">The sequence shown here is derived from an EMBL/GenBank/DDBJ whole genome shotgun (WGS) entry which is preliminary data.</text>
</comment>
<accession>A0A168P8A8</accession>
<sequence>MGVRGAWKLLQEQGIIGSTVGRPVDALGWRDTQKKIHVDMVGAFYDQLCSFFVHCDRDDQEAKIKAANKLMVYIGKVVPKHRLVLYLDGSKPSLERDFAHTKRLTFQLDRQERLEQELSMLKPGSYSDRISQWEHAARDLFRFTDDMKEVVYQAAMSKGWTIIVSPSEAEVEIGKLPGGIVFSNDSDMLFYPNVSKVIRRMDRHQFCVYDKSAILTRLQLSNNAFTALGIIAPNDYESHIYGTHSAILSIYRVVERIQRGQNLSVNDILQEYLSECSARLGRDLPADYYAKSYRVFVLQEEHLLPPSYDIRSGYLNTAAHYLKKISNIQGYTR</sequence>
<evidence type="ECO:0000313" key="2">
    <source>
        <dbReference type="Proteomes" id="UP000077051"/>
    </source>
</evidence>
<dbReference type="InterPro" id="IPR029060">
    <property type="entry name" value="PIN-like_dom_sf"/>
</dbReference>
<protein>
    <recommendedName>
        <fullName evidence="3">XPG-I domain-containing protein</fullName>
    </recommendedName>
</protein>
<evidence type="ECO:0000313" key="1">
    <source>
        <dbReference type="EMBL" id="OAD07323.1"/>
    </source>
</evidence>